<evidence type="ECO:0000256" key="5">
    <source>
        <dbReference type="ARBA" id="ARBA00022552"/>
    </source>
</evidence>
<keyword evidence="7 13" id="KW-0808">Transferase</keyword>
<accession>A0ABU6DVS2</accession>
<organism evidence="15 16">
    <name type="scientific">Acinetobacter pollinis</name>
    <dbReference type="NCBI Taxonomy" id="2605270"/>
    <lineage>
        <taxon>Bacteria</taxon>
        <taxon>Pseudomonadati</taxon>
        <taxon>Pseudomonadota</taxon>
        <taxon>Gammaproteobacteria</taxon>
        <taxon>Moraxellales</taxon>
        <taxon>Moraxellaceae</taxon>
        <taxon>Acinetobacter</taxon>
    </lineage>
</organism>
<evidence type="ECO:0000256" key="9">
    <source>
        <dbReference type="ARBA" id="ARBA00022884"/>
    </source>
</evidence>
<dbReference type="InterPro" id="IPR054728">
    <property type="entry name" value="RsmB-like_ferredoxin"/>
</dbReference>
<dbReference type="EC" id="2.1.1.176" evidence="3"/>
<reference evidence="15 16" key="1">
    <citation type="submission" date="2019-08" db="EMBL/GenBank/DDBJ databases">
        <title>Five species of Acinetobacter isolated from floral nectar and animal pollinators.</title>
        <authorList>
            <person name="Hendry T.A."/>
        </authorList>
    </citation>
    <scope>NUCLEOTIDE SEQUENCE [LARGE SCALE GENOMIC DNA]</scope>
    <source>
        <strain evidence="15 16">MD18.27</strain>
    </source>
</reference>
<dbReference type="PROSITE" id="PS51686">
    <property type="entry name" value="SAM_MT_RSMB_NOP"/>
    <property type="match status" value="1"/>
</dbReference>
<dbReference type="CDD" id="cd02440">
    <property type="entry name" value="AdoMet_MTases"/>
    <property type="match status" value="1"/>
</dbReference>
<comment type="caution">
    <text evidence="15">The sequence shown here is derived from an EMBL/GenBank/DDBJ whole genome shotgun (WGS) entry which is preliminary data.</text>
</comment>
<dbReference type="Gene3D" id="3.40.50.150">
    <property type="entry name" value="Vaccinia Virus protein VP39"/>
    <property type="match status" value="1"/>
</dbReference>
<comment type="similarity">
    <text evidence="13">Belongs to the class I-like SAM-binding methyltransferase superfamily. RsmB/NOP family.</text>
</comment>
<dbReference type="GO" id="GO:0032259">
    <property type="term" value="P:methylation"/>
    <property type="evidence" value="ECO:0007669"/>
    <property type="project" value="UniProtKB-KW"/>
</dbReference>
<dbReference type="InterPro" id="IPR049560">
    <property type="entry name" value="MeTrfase_RsmB-F_NOP2_cat"/>
</dbReference>
<dbReference type="Pfam" id="PF22458">
    <property type="entry name" value="RsmF-B_ferredox"/>
    <property type="match status" value="1"/>
</dbReference>
<keyword evidence="5" id="KW-0698">rRNA processing</keyword>
<dbReference type="InterPro" id="IPR006027">
    <property type="entry name" value="NusB_RsmB_TIM44"/>
</dbReference>
<evidence type="ECO:0000256" key="4">
    <source>
        <dbReference type="ARBA" id="ARBA00022490"/>
    </source>
</evidence>
<dbReference type="SUPFAM" id="SSF53335">
    <property type="entry name" value="S-adenosyl-L-methionine-dependent methyltransferases"/>
    <property type="match status" value="1"/>
</dbReference>
<comment type="function">
    <text evidence="1">Specifically methylates the cytosine at position 967 (m5C967) of 16S rRNA.</text>
</comment>
<feature type="binding site" evidence="13">
    <location>
        <position position="273"/>
    </location>
    <ligand>
        <name>S-adenosyl-L-methionine</name>
        <dbReference type="ChEBI" id="CHEBI:59789"/>
    </ligand>
</feature>
<feature type="binding site" evidence="13">
    <location>
        <begin position="250"/>
        <end position="256"/>
    </location>
    <ligand>
        <name>S-adenosyl-L-methionine</name>
        <dbReference type="ChEBI" id="CHEBI:59789"/>
    </ligand>
</feature>
<keyword evidence="6 13" id="KW-0489">Methyltransferase</keyword>
<evidence type="ECO:0000256" key="3">
    <source>
        <dbReference type="ARBA" id="ARBA00012140"/>
    </source>
</evidence>
<evidence type="ECO:0000256" key="6">
    <source>
        <dbReference type="ARBA" id="ARBA00022603"/>
    </source>
</evidence>
<keyword evidence="4" id="KW-0963">Cytoplasm</keyword>
<dbReference type="PANTHER" id="PTHR22807:SF61">
    <property type="entry name" value="NOL1_NOP2_SUN FAMILY PROTEIN _ ANTITERMINATION NUSB DOMAIN-CONTAINING PROTEIN"/>
    <property type="match status" value="1"/>
</dbReference>
<dbReference type="InterPro" id="IPR004573">
    <property type="entry name" value="rRNA_ssu_MeTfrase_B"/>
</dbReference>
<dbReference type="InterPro" id="IPR023267">
    <property type="entry name" value="RCMT"/>
</dbReference>
<dbReference type="InterPro" id="IPR029063">
    <property type="entry name" value="SAM-dependent_MTases_sf"/>
</dbReference>
<gene>
    <name evidence="15" type="primary">rsmB</name>
    <name evidence="15" type="ORF">I2F25_13025</name>
</gene>
<evidence type="ECO:0000256" key="10">
    <source>
        <dbReference type="ARBA" id="ARBA00030399"/>
    </source>
</evidence>
<dbReference type="PANTHER" id="PTHR22807">
    <property type="entry name" value="NOP2 YEAST -RELATED NOL1/NOP2/FMU SUN DOMAIN-CONTAINING"/>
    <property type="match status" value="1"/>
</dbReference>
<evidence type="ECO:0000256" key="1">
    <source>
        <dbReference type="ARBA" id="ARBA00002724"/>
    </source>
</evidence>
<evidence type="ECO:0000256" key="12">
    <source>
        <dbReference type="ARBA" id="ARBA00047283"/>
    </source>
</evidence>
<dbReference type="InterPro" id="IPR001678">
    <property type="entry name" value="MeTrfase_RsmB-F_NOP2_dom"/>
</dbReference>
<evidence type="ECO:0000256" key="8">
    <source>
        <dbReference type="ARBA" id="ARBA00022691"/>
    </source>
</evidence>
<dbReference type="PRINTS" id="PR02008">
    <property type="entry name" value="RCMTFAMILY"/>
</dbReference>
<evidence type="ECO:0000256" key="13">
    <source>
        <dbReference type="PROSITE-ProRule" id="PRU01023"/>
    </source>
</evidence>
<protein>
    <recommendedName>
        <fullName evidence="3">16S rRNA (cytosine(967)-C(5))-methyltransferase</fullName>
        <ecNumber evidence="3">2.1.1.176</ecNumber>
    </recommendedName>
    <alternativeName>
        <fullName evidence="10">16S rRNA m5C967 methyltransferase</fullName>
    </alternativeName>
    <alternativeName>
        <fullName evidence="11">rRNA (cytosine-C(5)-)-methyltransferase RsmB</fullName>
    </alternativeName>
</protein>
<feature type="domain" description="SAM-dependent MTase RsmB/NOP-type" evidence="14">
    <location>
        <begin position="159"/>
        <end position="429"/>
    </location>
</feature>
<evidence type="ECO:0000256" key="11">
    <source>
        <dbReference type="ARBA" id="ARBA00031088"/>
    </source>
</evidence>
<evidence type="ECO:0000313" key="16">
    <source>
        <dbReference type="Proteomes" id="UP001339883"/>
    </source>
</evidence>
<evidence type="ECO:0000256" key="2">
    <source>
        <dbReference type="ARBA" id="ARBA00004496"/>
    </source>
</evidence>
<dbReference type="GO" id="GO:0008168">
    <property type="term" value="F:methyltransferase activity"/>
    <property type="evidence" value="ECO:0007669"/>
    <property type="project" value="UniProtKB-KW"/>
</dbReference>
<keyword evidence="9 13" id="KW-0694">RNA-binding</keyword>
<dbReference type="Gene3D" id="3.30.70.1170">
    <property type="entry name" value="Sun protein, domain 3"/>
    <property type="match status" value="1"/>
</dbReference>
<keyword evidence="8 13" id="KW-0949">S-adenosyl-L-methionine</keyword>
<feature type="binding site" evidence="13">
    <location>
        <position position="302"/>
    </location>
    <ligand>
        <name>S-adenosyl-L-methionine</name>
        <dbReference type="ChEBI" id="CHEBI:59789"/>
    </ligand>
</feature>
<dbReference type="NCBIfam" id="NF008149">
    <property type="entry name" value="PRK10901.1"/>
    <property type="match status" value="1"/>
</dbReference>
<proteinExistence type="inferred from homology"/>
<dbReference type="Gene3D" id="1.10.940.10">
    <property type="entry name" value="NusB-like"/>
    <property type="match status" value="1"/>
</dbReference>
<feature type="active site" description="Nucleophile" evidence="13">
    <location>
        <position position="371"/>
    </location>
</feature>
<evidence type="ECO:0000313" key="15">
    <source>
        <dbReference type="EMBL" id="MEB5477943.1"/>
    </source>
</evidence>
<dbReference type="InterPro" id="IPR035926">
    <property type="entry name" value="NusB-like_sf"/>
</dbReference>
<dbReference type="Proteomes" id="UP001339883">
    <property type="component" value="Unassembled WGS sequence"/>
</dbReference>
<dbReference type="EMBL" id="VTDN01000026">
    <property type="protein sequence ID" value="MEB5477943.1"/>
    <property type="molecule type" value="Genomic_DNA"/>
</dbReference>
<comment type="subcellular location">
    <subcellularLocation>
        <location evidence="2">Cytoplasm</location>
    </subcellularLocation>
</comment>
<dbReference type="SUPFAM" id="SSF48013">
    <property type="entry name" value="NusB-like"/>
    <property type="match status" value="1"/>
</dbReference>
<dbReference type="Pfam" id="PF01029">
    <property type="entry name" value="NusB"/>
    <property type="match status" value="1"/>
</dbReference>
<sequence>MNPLQFNLRAKVGYLLSKVQEGESLSKLLDDQLNNITEKDRALFHQLVLGTLRYWYNIKAASLPLLKKDLNNPYVEGLIYLGIYQLIFTRIPPHASISETVTAVKQLGFSPLSGVVNAVLRKVSRDQENFKQIIVNAHGLPSWLYKRLKRDWPEQIQDLCLALKEHAPLTIRVNQKQTTRNNYLALLEENHIEAKKCNFSQSGLQIFSAIPITQLPGFKEGLFFVQDENAQLASEIFDKKLDGKTIIDACAAPGGKTTHILEKFKVNKLIALDNNENRIQRIQENLYRLKLNNSNIELINSDATTWQSKENIDIILLDAPCSATGVIRRHPDIQLLRKMSDITQTVELQEKILNNMWNQLSIGGYLLYITCSILKIENENQMENFFSNHIDAKEIPINNHWGIKQKFGRQLLPVDQFGDGFYYCLIQKVI</sequence>
<comment type="catalytic activity">
    <reaction evidence="12">
        <text>cytidine(967) in 16S rRNA + S-adenosyl-L-methionine = 5-methylcytidine(967) in 16S rRNA + S-adenosyl-L-homocysteine + H(+)</text>
        <dbReference type="Rhea" id="RHEA:42748"/>
        <dbReference type="Rhea" id="RHEA-COMP:10219"/>
        <dbReference type="Rhea" id="RHEA-COMP:10220"/>
        <dbReference type="ChEBI" id="CHEBI:15378"/>
        <dbReference type="ChEBI" id="CHEBI:57856"/>
        <dbReference type="ChEBI" id="CHEBI:59789"/>
        <dbReference type="ChEBI" id="CHEBI:74483"/>
        <dbReference type="ChEBI" id="CHEBI:82748"/>
        <dbReference type="EC" id="2.1.1.176"/>
    </reaction>
</comment>
<evidence type="ECO:0000259" key="14">
    <source>
        <dbReference type="PROSITE" id="PS51686"/>
    </source>
</evidence>
<dbReference type="NCBIfam" id="TIGR00563">
    <property type="entry name" value="rsmB"/>
    <property type="match status" value="1"/>
</dbReference>
<evidence type="ECO:0000256" key="7">
    <source>
        <dbReference type="ARBA" id="ARBA00022679"/>
    </source>
</evidence>
<feature type="binding site" evidence="13">
    <location>
        <position position="318"/>
    </location>
    <ligand>
        <name>S-adenosyl-L-methionine</name>
        <dbReference type="ChEBI" id="CHEBI:59789"/>
    </ligand>
</feature>
<keyword evidence="16" id="KW-1185">Reference proteome</keyword>
<name>A0ABU6DVS2_9GAMM</name>
<dbReference type="Pfam" id="PF01189">
    <property type="entry name" value="Methyltr_RsmB-F"/>
    <property type="match status" value="1"/>
</dbReference>
<dbReference type="RefSeq" id="WP_277094875.1">
    <property type="nucleotide sequence ID" value="NZ_VTDN01000026.1"/>
</dbReference>